<protein>
    <submittedName>
        <fullName evidence="1">DUF3990 domain-containing protein</fullName>
    </submittedName>
</protein>
<evidence type="ECO:0000313" key="1">
    <source>
        <dbReference type="EMBL" id="HJG30058.1"/>
    </source>
</evidence>
<name>A0A921LSE2_9ACTN</name>
<proteinExistence type="predicted"/>
<sequence length="224" mass="25859">MVLWHGSPCVVKRPRLELCRPHNDYGPGFYCTEHEELAREWACPGDEDGFANRYELKTEDLRVLDLSDSDYSILTWLSLLLAHRIVDLSNAVAREARSYLLDHFLVDIAAYDLIRGYRADDSYFSFARAFLNNTISVNQLSQAMRLGELGEQVVLKSPKAFQALSFQHADAVPRVIYGQKRIERDARARKQYQALAAKFDRDGIYVRDIIREEVDPHDERLFCS</sequence>
<dbReference type="Pfam" id="PF13151">
    <property type="entry name" value="DUF3990"/>
    <property type="match status" value="1"/>
</dbReference>
<dbReference type="Proteomes" id="UP000746751">
    <property type="component" value="Unassembled WGS sequence"/>
</dbReference>
<organism evidence="1 2">
    <name type="scientific">Collinsella ihumii</name>
    <dbReference type="NCBI Taxonomy" id="1720204"/>
    <lineage>
        <taxon>Bacteria</taxon>
        <taxon>Bacillati</taxon>
        <taxon>Actinomycetota</taxon>
        <taxon>Coriobacteriia</taxon>
        <taxon>Coriobacteriales</taxon>
        <taxon>Coriobacteriaceae</taxon>
        <taxon>Collinsella</taxon>
    </lineage>
</organism>
<reference evidence="1" key="2">
    <citation type="submission" date="2021-09" db="EMBL/GenBank/DDBJ databases">
        <authorList>
            <person name="Gilroy R."/>
        </authorList>
    </citation>
    <scope>NUCLEOTIDE SEQUENCE</scope>
    <source>
        <strain evidence="1">ChiGjej2B2-7701</strain>
    </source>
</reference>
<evidence type="ECO:0000313" key="2">
    <source>
        <dbReference type="Proteomes" id="UP000746751"/>
    </source>
</evidence>
<reference evidence="1" key="1">
    <citation type="journal article" date="2021" name="PeerJ">
        <title>Extensive microbial diversity within the chicken gut microbiome revealed by metagenomics and culture.</title>
        <authorList>
            <person name="Gilroy R."/>
            <person name="Ravi A."/>
            <person name="Getino M."/>
            <person name="Pursley I."/>
            <person name="Horton D.L."/>
            <person name="Alikhan N.F."/>
            <person name="Baker D."/>
            <person name="Gharbi K."/>
            <person name="Hall N."/>
            <person name="Watson M."/>
            <person name="Adriaenssens E.M."/>
            <person name="Foster-Nyarko E."/>
            <person name="Jarju S."/>
            <person name="Secka A."/>
            <person name="Antonio M."/>
            <person name="Oren A."/>
            <person name="Chaudhuri R.R."/>
            <person name="La Ragione R."/>
            <person name="Hildebrand F."/>
            <person name="Pallen M.J."/>
        </authorList>
    </citation>
    <scope>NUCLEOTIDE SEQUENCE</scope>
    <source>
        <strain evidence="1">ChiGjej2B2-7701</strain>
    </source>
</reference>
<accession>A0A921LSE2</accession>
<dbReference type="AlphaFoldDB" id="A0A921LSE2"/>
<dbReference type="EMBL" id="DYVF01000013">
    <property type="protein sequence ID" value="HJG30058.1"/>
    <property type="molecule type" value="Genomic_DNA"/>
</dbReference>
<dbReference type="InterPro" id="IPR025051">
    <property type="entry name" value="DUF3990"/>
</dbReference>
<gene>
    <name evidence="1" type="ORF">K8U80_01540</name>
</gene>
<comment type="caution">
    <text evidence="1">The sequence shown here is derived from an EMBL/GenBank/DDBJ whole genome shotgun (WGS) entry which is preliminary data.</text>
</comment>